<dbReference type="EMBL" id="BAAATM010000019">
    <property type="protein sequence ID" value="GAA2553273.1"/>
    <property type="molecule type" value="Genomic_DNA"/>
</dbReference>
<evidence type="ECO:0000313" key="2">
    <source>
        <dbReference type="Proteomes" id="UP001501095"/>
    </source>
</evidence>
<reference evidence="1 2" key="1">
    <citation type="journal article" date="2019" name="Int. J. Syst. Evol. Microbiol.">
        <title>The Global Catalogue of Microorganisms (GCM) 10K type strain sequencing project: providing services to taxonomists for standard genome sequencing and annotation.</title>
        <authorList>
            <consortium name="The Broad Institute Genomics Platform"/>
            <consortium name="The Broad Institute Genome Sequencing Center for Infectious Disease"/>
            <person name="Wu L."/>
            <person name="Ma J."/>
        </authorList>
    </citation>
    <scope>NUCLEOTIDE SEQUENCE [LARGE SCALE GENOMIC DNA]</scope>
    <source>
        <strain evidence="1 2">JCM 6924</strain>
    </source>
</reference>
<dbReference type="Proteomes" id="UP001501095">
    <property type="component" value="Unassembled WGS sequence"/>
</dbReference>
<sequence>MVVDGPLPGFHPAPKDALTFPPAWGRYTGRRRATVTTASA</sequence>
<comment type="caution">
    <text evidence="1">The sequence shown here is derived from an EMBL/GenBank/DDBJ whole genome shotgun (WGS) entry which is preliminary data.</text>
</comment>
<evidence type="ECO:0000313" key="1">
    <source>
        <dbReference type="EMBL" id="GAA2553273.1"/>
    </source>
</evidence>
<proteinExistence type="predicted"/>
<organism evidence="1 2">
    <name type="scientific">Streptomyces levis</name>
    <dbReference type="NCBI Taxonomy" id="285566"/>
    <lineage>
        <taxon>Bacteria</taxon>
        <taxon>Bacillati</taxon>
        <taxon>Actinomycetota</taxon>
        <taxon>Actinomycetes</taxon>
        <taxon>Kitasatosporales</taxon>
        <taxon>Streptomycetaceae</taxon>
        <taxon>Streptomyces</taxon>
    </lineage>
</organism>
<accession>A0ABN3P1R2</accession>
<gene>
    <name evidence="1" type="ORF">GCM10010423_62700</name>
</gene>
<dbReference type="RefSeq" id="WP_344542611.1">
    <property type="nucleotide sequence ID" value="NZ_BAAATM010000019.1"/>
</dbReference>
<protein>
    <submittedName>
        <fullName evidence="1">Uncharacterized protein</fullName>
    </submittedName>
</protein>
<name>A0ABN3P1R2_9ACTN</name>
<keyword evidence="2" id="KW-1185">Reference proteome</keyword>